<organism evidence="2 3">
    <name type="scientific">Streptomyces venezuelae</name>
    <dbReference type="NCBI Taxonomy" id="54571"/>
    <lineage>
        <taxon>Bacteria</taxon>
        <taxon>Bacillati</taxon>
        <taxon>Actinomycetota</taxon>
        <taxon>Actinomycetes</taxon>
        <taxon>Kitasatosporales</taxon>
        <taxon>Streptomycetaceae</taxon>
        <taxon>Streptomyces</taxon>
    </lineage>
</organism>
<dbReference type="OrthoDB" id="4350218at2"/>
<evidence type="ECO:0000313" key="2">
    <source>
        <dbReference type="EMBL" id="QES50922.1"/>
    </source>
</evidence>
<protein>
    <recommendedName>
        <fullName evidence="4">Secreted protein</fullName>
    </recommendedName>
</protein>
<gene>
    <name evidence="2" type="ORF">DEJ50_26900</name>
</gene>
<sequence>MHNPAEPALPHTHARPLHWLTTAAAMAAVIAAAGLLQPTPAAGARTPGPQTAAAPGPQGPGAQAPGPQTPAPDPKTAAYPLDCRGGPHQITGTAQGDLDRDGHPDTVVAVRCEAGLGTPPNALYVLAPDPADTTRARVVATLLPAEQRRHVTELAVRDGAVTATLLGYSGPEVPRCCPDTRELAKWVWTAGKFSQELTTAEARSA</sequence>
<proteinExistence type="predicted"/>
<dbReference type="Proteomes" id="UP000325211">
    <property type="component" value="Chromosome"/>
</dbReference>
<dbReference type="RefSeq" id="WP_150210671.1">
    <property type="nucleotide sequence ID" value="NZ_CP029190.1"/>
</dbReference>
<dbReference type="AlphaFoldDB" id="A0A5P2D6W6"/>
<dbReference type="EMBL" id="CP029190">
    <property type="protein sequence ID" value="QES50922.1"/>
    <property type="molecule type" value="Genomic_DNA"/>
</dbReference>
<evidence type="ECO:0008006" key="4">
    <source>
        <dbReference type="Google" id="ProtNLM"/>
    </source>
</evidence>
<feature type="region of interest" description="Disordered" evidence="1">
    <location>
        <begin position="40"/>
        <end position="85"/>
    </location>
</feature>
<name>A0A5P2D6W6_STRVZ</name>
<accession>A0A5P2D6W6</accession>
<feature type="compositionally biased region" description="Low complexity" evidence="1">
    <location>
        <begin position="40"/>
        <end position="66"/>
    </location>
</feature>
<reference evidence="2 3" key="1">
    <citation type="submission" date="2018-05" db="EMBL/GenBank/DDBJ databases">
        <title>Streptomyces venezuelae.</title>
        <authorList>
            <person name="Kim W."/>
            <person name="Lee N."/>
            <person name="Cho B.-K."/>
        </authorList>
    </citation>
    <scope>NUCLEOTIDE SEQUENCE [LARGE SCALE GENOMIC DNA]</scope>
    <source>
        <strain evidence="2 3">ATCC 21782</strain>
    </source>
</reference>
<evidence type="ECO:0000313" key="3">
    <source>
        <dbReference type="Proteomes" id="UP000325211"/>
    </source>
</evidence>
<evidence type="ECO:0000256" key="1">
    <source>
        <dbReference type="SAM" id="MobiDB-lite"/>
    </source>
</evidence>